<protein>
    <recommendedName>
        <fullName evidence="4">Secreted protein</fullName>
    </recommendedName>
</protein>
<dbReference type="Proteomes" id="UP001586593">
    <property type="component" value="Unassembled WGS sequence"/>
</dbReference>
<feature type="chain" id="PRO_5046695860" description="Secreted protein" evidence="1">
    <location>
        <begin position="20"/>
        <end position="184"/>
    </location>
</feature>
<proteinExistence type="predicted"/>
<keyword evidence="3" id="KW-1185">Reference proteome</keyword>
<evidence type="ECO:0008006" key="4">
    <source>
        <dbReference type="Google" id="ProtNLM"/>
    </source>
</evidence>
<organism evidence="2 3">
    <name type="scientific">Phialemonium thermophilum</name>
    <dbReference type="NCBI Taxonomy" id="223376"/>
    <lineage>
        <taxon>Eukaryota</taxon>
        <taxon>Fungi</taxon>
        <taxon>Dikarya</taxon>
        <taxon>Ascomycota</taxon>
        <taxon>Pezizomycotina</taxon>
        <taxon>Sordariomycetes</taxon>
        <taxon>Sordariomycetidae</taxon>
        <taxon>Cephalothecales</taxon>
        <taxon>Cephalothecaceae</taxon>
        <taxon>Phialemonium</taxon>
    </lineage>
</organism>
<evidence type="ECO:0000313" key="3">
    <source>
        <dbReference type="Proteomes" id="UP001586593"/>
    </source>
</evidence>
<accession>A0ABR3WH37</accession>
<evidence type="ECO:0000256" key="1">
    <source>
        <dbReference type="SAM" id="SignalP"/>
    </source>
</evidence>
<gene>
    <name evidence="2" type="ORF">VTK73DRAFT_7052</name>
</gene>
<name>A0ABR3WH37_9PEZI</name>
<keyword evidence="1" id="KW-0732">Signal</keyword>
<comment type="caution">
    <text evidence="2">The sequence shown here is derived from an EMBL/GenBank/DDBJ whole genome shotgun (WGS) entry which is preliminary data.</text>
</comment>
<dbReference type="EMBL" id="JAZHXJ010000421">
    <property type="protein sequence ID" value="KAL1861578.1"/>
    <property type="molecule type" value="Genomic_DNA"/>
</dbReference>
<feature type="signal peptide" evidence="1">
    <location>
        <begin position="1"/>
        <end position="19"/>
    </location>
</feature>
<reference evidence="2 3" key="1">
    <citation type="journal article" date="2024" name="Commun. Biol.">
        <title>Comparative genomic analysis of thermophilic fungi reveals convergent evolutionary adaptations and gene losses.</title>
        <authorList>
            <person name="Steindorff A.S."/>
            <person name="Aguilar-Pontes M.V."/>
            <person name="Robinson A.J."/>
            <person name="Andreopoulos B."/>
            <person name="LaButti K."/>
            <person name="Kuo A."/>
            <person name="Mondo S."/>
            <person name="Riley R."/>
            <person name="Otillar R."/>
            <person name="Haridas S."/>
            <person name="Lipzen A."/>
            <person name="Grimwood J."/>
            <person name="Schmutz J."/>
            <person name="Clum A."/>
            <person name="Reid I.D."/>
            <person name="Moisan M.C."/>
            <person name="Butler G."/>
            <person name="Nguyen T.T.M."/>
            <person name="Dewar K."/>
            <person name="Conant G."/>
            <person name="Drula E."/>
            <person name="Henrissat B."/>
            <person name="Hansel C."/>
            <person name="Singer S."/>
            <person name="Hutchinson M.I."/>
            <person name="de Vries R.P."/>
            <person name="Natvig D.O."/>
            <person name="Powell A.J."/>
            <person name="Tsang A."/>
            <person name="Grigoriev I.V."/>
        </authorList>
    </citation>
    <scope>NUCLEOTIDE SEQUENCE [LARGE SCALE GENOMIC DNA]</scope>
    <source>
        <strain evidence="2 3">ATCC 24622</strain>
    </source>
</reference>
<evidence type="ECO:0000313" key="2">
    <source>
        <dbReference type="EMBL" id="KAL1861578.1"/>
    </source>
</evidence>
<sequence length="184" mass="21243">MGLLFFWLVWGVCSGTMTALPPLPPPLFSIFPSCCDPPAWSPFMRLFQGVIRPLHFVLWEASTVEHEDLFYSSVSRFRYHICIFSFLSYFLKRVEWVDVTVMGLRASICEMSKSRPLGRLDLAWRLCLYCLLRLLFLFSTCIVCFARHAISSSSPTLPLLGDRDGELENALQSSRRRRRAYGFI</sequence>